<dbReference type="AlphaFoldDB" id="A0A9W6X9Y4"/>
<evidence type="ECO:0000256" key="1">
    <source>
        <dbReference type="SAM" id="MobiDB-lite"/>
    </source>
</evidence>
<keyword evidence="3" id="KW-1185">Reference proteome</keyword>
<organism evidence="2 3">
    <name type="scientific">Phytophthora lilii</name>
    <dbReference type="NCBI Taxonomy" id="2077276"/>
    <lineage>
        <taxon>Eukaryota</taxon>
        <taxon>Sar</taxon>
        <taxon>Stramenopiles</taxon>
        <taxon>Oomycota</taxon>
        <taxon>Peronosporomycetes</taxon>
        <taxon>Peronosporales</taxon>
        <taxon>Peronosporaceae</taxon>
        <taxon>Phytophthora</taxon>
    </lineage>
</organism>
<feature type="compositionally biased region" description="Low complexity" evidence="1">
    <location>
        <begin position="337"/>
        <end position="348"/>
    </location>
</feature>
<gene>
    <name evidence="2" type="ORF">Plil01_001470300</name>
</gene>
<sequence length="449" mass="51528">MCPSCVENQRELAQPRRKIWIIQEVSRIKNELMLLDPVSNFRNTVINKQYRKELEQIFGVPFHFIKKRYLKLLNERNDICHKYPPFRHASVMPSYCSLRESKIGTQEILERAQRRVRQANVKREMSARASWASDIANGITTVQSTASTQTDMSVGSDDTIPNKVKQTMTDLIDQVIARSDDSIPQEVKQTMENMIDQVIAQSELKKKRLSDKSSQTNPEVSTSDAAVRARPQMADVEIDNGIKLTDAAVSAHPEVVDGSMNTEFVDHEEQVEARKWIKKLFEKKENWIALQNKSIDEISDMRLEDPLYHASLIKSRLDRKRKFTNPSENDDSKRSRQSLIDSSTSTSSDQSNIKYKLLWILLNNESLLESAGLKKALEPVLKSDDHKLPPFVDKDSYVWIDRSYVSVFGKDNGRAKLAITEKVDWKSIFEVFGKLVKERDVDVLNSHQG</sequence>
<accession>A0A9W6X9Y4</accession>
<protein>
    <submittedName>
        <fullName evidence="2">Unnamed protein product</fullName>
    </submittedName>
</protein>
<comment type="caution">
    <text evidence="2">The sequence shown here is derived from an EMBL/GenBank/DDBJ whole genome shotgun (WGS) entry which is preliminary data.</text>
</comment>
<reference evidence="2" key="1">
    <citation type="submission" date="2023-04" db="EMBL/GenBank/DDBJ databases">
        <title>Phytophthora lilii NBRC 32176.</title>
        <authorList>
            <person name="Ichikawa N."/>
            <person name="Sato H."/>
            <person name="Tonouchi N."/>
        </authorList>
    </citation>
    <scope>NUCLEOTIDE SEQUENCE</scope>
    <source>
        <strain evidence="2">NBRC 32176</strain>
    </source>
</reference>
<feature type="region of interest" description="Disordered" evidence="1">
    <location>
        <begin position="321"/>
        <end position="348"/>
    </location>
</feature>
<evidence type="ECO:0000313" key="3">
    <source>
        <dbReference type="Proteomes" id="UP001165083"/>
    </source>
</evidence>
<feature type="region of interest" description="Disordered" evidence="1">
    <location>
        <begin position="206"/>
        <end position="228"/>
    </location>
</feature>
<dbReference type="Proteomes" id="UP001165083">
    <property type="component" value="Unassembled WGS sequence"/>
</dbReference>
<dbReference type="EMBL" id="BSXW01001191">
    <property type="protein sequence ID" value="GMF34517.1"/>
    <property type="molecule type" value="Genomic_DNA"/>
</dbReference>
<evidence type="ECO:0000313" key="2">
    <source>
        <dbReference type="EMBL" id="GMF34517.1"/>
    </source>
</evidence>
<name>A0A9W6X9Y4_9STRA</name>
<feature type="compositionally biased region" description="Polar residues" evidence="1">
    <location>
        <begin position="212"/>
        <end position="224"/>
    </location>
</feature>
<proteinExistence type="predicted"/>